<comment type="caution">
    <text evidence="1">The sequence shown here is derived from an EMBL/GenBank/DDBJ whole genome shotgun (WGS) entry which is preliminary data.</text>
</comment>
<evidence type="ECO:0000313" key="2">
    <source>
        <dbReference type="Proteomes" id="UP000018040"/>
    </source>
</evidence>
<dbReference type="InterPro" id="IPR006212">
    <property type="entry name" value="Furin_repeat"/>
</dbReference>
<dbReference type="SMART" id="SM00261">
    <property type="entry name" value="FU"/>
    <property type="match status" value="3"/>
</dbReference>
<dbReference type="Proteomes" id="UP000018040">
    <property type="component" value="Unassembled WGS sequence"/>
</dbReference>
<accession>V6U3I6</accession>
<feature type="non-terminal residue" evidence="1">
    <location>
        <position position="1"/>
    </location>
</feature>
<organism evidence="1 2">
    <name type="scientific">Giardia intestinalis</name>
    <name type="common">Giardia lamblia</name>
    <dbReference type="NCBI Taxonomy" id="5741"/>
    <lineage>
        <taxon>Eukaryota</taxon>
        <taxon>Metamonada</taxon>
        <taxon>Diplomonadida</taxon>
        <taxon>Hexamitidae</taxon>
        <taxon>Giardiinae</taxon>
        <taxon>Giardia</taxon>
    </lineage>
</organism>
<protein>
    <submittedName>
        <fullName evidence="1">Variant-specific surface protein</fullName>
    </submittedName>
</protein>
<sequence length="339" mass="34937">VLRAEEVNGQGKSLKAIDRQTSETCPEATSGASQTGQCKNGKCDVWIGGSNFCSECSTASEYLINGKCTADNTESACEGGQPSAGVCTSCAQGFFMHRGGCYQIGTEPGNLVCKDTTASTNQGTCDACQAGYFRNPVTGLDKTKESCIACNETIAVDYNTGVANCAECIAPVTSGSSGSNQKATCTACAGGYFISGDGSACTACNDGTNGVADCTACVPREDNPAKAKCTACSGSKKPSLDGKSCNACTDINCAFCNSERACQKCDSGYILDGAACTQQTCSTPDCKTCTNPKAPNEICTACVSNYYLTPTSQCIADCAALSGYYGRPRGRRRSARDAE</sequence>
<dbReference type="Pfam" id="PF03302">
    <property type="entry name" value="VSP"/>
    <property type="match status" value="2"/>
</dbReference>
<dbReference type="VEuPathDB" id="GiardiaDB:GL50581_3195"/>
<dbReference type="InterPro" id="IPR052798">
    <property type="entry name" value="Giardia_VSA"/>
</dbReference>
<gene>
    <name evidence="1" type="ORF">GSB_150581</name>
</gene>
<evidence type="ECO:0000313" key="1">
    <source>
        <dbReference type="EMBL" id="ESU45157.1"/>
    </source>
</evidence>
<dbReference type="AlphaFoldDB" id="V6U3I6"/>
<dbReference type="SUPFAM" id="SSF57184">
    <property type="entry name" value="Growth factor receptor domain"/>
    <property type="match status" value="2"/>
</dbReference>
<dbReference type="VEuPathDB" id="GiardiaDB:QR46_4352"/>
<name>V6U3I6_GIAIN</name>
<reference evidence="2" key="1">
    <citation type="submission" date="2012-02" db="EMBL/GenBank/DDBJ databases">
        <title>Genome sequencing of Giardia lamblia Genotypes A2 and B isolates (DH and GS) and comparative analysis with the genomes of Genotypes A1 and E (WB and Pig).</title>
        <authorList>
            <person name="Adam R."/>
            <person name="Dahlstrom E."/>
            <person name="Martens C."/>
            <person name="Bruno D."/>
            <person name="Barbian K."/>
            <person name="Porcella S.F."/>
            <person name="Nash T."/>
        </authorList>
    </citation>
    <scope>NUCLEOTIDE SEQUENCE</scope>
    <source>
        <strain evidence="2">GS</strain>
    </source>
</reference>
<dbReference type="OrthoDB" id="18487at2759"/>
<dbReference type="PANTHER" id="PTHR23275:SF100">
    <property type="entry name" value="EGF-LIKE DOMAIN-CONTAINING PROTEIN"/>
    <property type="match status" value="1"/>
</dbReference>
<dbReference type="InterPro" id="IPR009030">
    <property type="entry name" value="Growth_fac_rcpt_cys_sf"/>
</dbReference>
<proteinExistence type="predicted"/>
<dbReference type="InterPro" id="IPR005127">
    <property type="entry name" value="Giardia_VSP"/>
</dbReference>
<reference evidence="1 2" key="2">
    <citation type="journal article" date="2013" name="Genome Biol. Evol.">
        <title>Genome sequencing of Giardia lamblia genotypes A2 and B isolates (DH and GS) and comparative analysis with the genomes of genotypes A1 and E (WB and Pig).</title>
        <authorList>
            <person name="Adam R.D."/>
            <person name="Dahlstrom E.W."/>
            <person name="Martens C.A."/>
            <person name="Bruno D.P."/>
            <person name="Barbian K.D."/>
            <person name="Ricklefs S.M."/>
            <person name="Hernandez M.M."/>
            <person name="Narla N.P."/>
            <person name="Patel R.B."/>
            <person name="Porcella S.F."/>
            <person name="Nash T.E."/>
        </authorList>
    </citation>
    <scope>NUCLEOTIDE SEQUENCE [LARGE SCALE GENOMIC DNA]</scope>
    <source>
        <strain evidence="1 2">GS</strain>
    </source>
</reference>
<dbReference type="EMBL" id="AHHH01000010">
    <property type="protein sequence ID" value="ESU45157.1"/>
    <property type="molecule type" value="Genomic_DNA"/>
</dbReference>
<dbReference type="PANTHER" id="PTHR23275">
    <property type="entry name" value="CABRIOLET.-RELATED"/>
    <property type="match status" value="1"/>
</dbReference>